<dbReference type="EMBL" id="HADW01005529">
    <property type="protein sequence ID" value="SBP06929.1"/>
    <property type="molecule type" value="Transcribed_RNA"/>
</dbReference>
<evidence type="ECO:0000256" key="2">
    <source>
        <dbReference type="ARBA" id="ARBA00022692"/>
    </source>
</evidence>
<feature type="transmembrane region" description="Helical" evidence="5">
    <location>
        <begin position="211"/>
        <end position="235"/>
    </location>
</feature>
<feature type="transmembrane region" description="Helical" evidence="5">
    <location>
        <begin position="128"/>
        <end position="147"/>
    </location>
</feature>
<keyword evidence="3 5" id="KW-1133">Transmembrane helix</keyword>
<dbReference type="GO" id="GO:2001234">
    <property type="term" value="P:negative regulation of apoptotic signaling pathway"/>
    <property type="evidence" value="ECO:0007669"/>
    <property type="project" value="TreeGrafter"/>
</dbReference>
<feature type="transmembrane region" description="Helical" evidence="5">
    <location>
        <begin position="241"/>
        <end position="264"/>
    </location>
</feature>
<dbReference type="GO" id="GO:0005783">
    <property type="term" value="C:endoplasmic reticulum"/>
    <property type="evidence" value="ECO:0007669"/>
    <property type="project" value="TreeGrafter"/>
</dbReference>
<evidence type="ECO:0000256" key="3">
    <source>
        <dbReference type="ARBA" id="ARBA00022989"/>
    </source>
</evidence>
<keyword evidence="4 5" id="KW-0472">Membrane</keyword>
<dbReference type="GO" id="GO:0005794">
    <property type="term" value="C:Golgi apparatus"/>
    <property type="evidence" value="ECO:0007669"/>
    <property type="project" value="TreeGrafter"/>
</dbReference>
<feature type="transmembrane region" description="Helical" evidence="5">
    <location>
        <begin position="185"/>
        <end position="204"/>
    </location>
</feature>
<feature type="compositionally biased region" description="Pro residues" evidence="6">
    <location>
        <begin position="21"/>
        <end position="37"/>
    </location>
</feature>
<dbReference type="PANTHER" id="PTHR23291:SF94">
    <property type="entry name" value="PROTEIN LIFEGUARD 1 ISOFORM X2"/>
    <property type="match status" value="1"/>
</dbReference>
<feature type="transmembrane region" description="Helical" evidence="5">
    <location>
        <begin position="96"/>
        <end position="116"/>
    </location>
</feature>
<comment type="similarity">
    <text evidence="5">Belongs to the BI1 family.</text>
</comment>
<evidence type="ECO:0000256" key="1">
    <source>
        <dbReference type="ARBA" id="ARBA00004141"/>
    </source>
</evidence>
<comment type="subcellular location">
    <subcellularLocation>
        <location evidence="1">Membrane</location>
        <topology evidence="1">Multi-pass membrane protein</topology>
    </subcellularLocation>
</comment>
<dbReference type="InterPro" id="IPR006214">
    <property type="entry name" value="Bax_inhibitor_1-related"/>
</dbReference>
<dbReference type="Pfam" id="PF01027">
    <property type="entry name" value="Bax1-I"/>
    <property type="match status" value="1"/>
</dbReference>
<gene>
    <name evidence="7" type="primary">Nfu_g_1_013264</name>
</gene>
<reference evidence="7" key="2">
    <citation type="submission" date="2016-06" db="EMBL/GenBank/DDBJ databases">
        <title>The genome of a short-lived fish provides insights into sex chromosome evolution and the genetic control of aging.</title>
        <authorList>
            <person name="Reichwald K."/>
            <person name="Felder M."/>
            <person name="Petzold A."/>
            <person name="Koch P."/>
            <person name="Groth M."/>
            <person name="Platzer M."/>
        </authorList>
    </citation>
    <scope>NUCLEOTIDE SEQUENCE</scope>
    <source>
        <tissue evidence="7">Brain</tissue>
    </source>
</reference>
<dbReference type="CDD" id="cd10428">
    <property type="entry name" value="LFG_like"/>
    <property type="match status" value="1"/>
</dbReference>
<protein>
    <recommendedName>
        <fullName evidence="8">Glutamate receptor, ionotropic, N-methyl D-aspartate-associated protein 1 (Glutamate binding)</fullName>
    </recommendedName>
</protein>
<dbReference type="PANTHER" id="PTHR23291">
    <property type="entry name" value="BAX INHIBITOR-RELATED"/>
    <property type="match status" value="1"/>
</dbReference>
<evidence type="ECO:0000256" key="4">
    <source>
        <dbReference type="ARBA" id="ARBA00023136"/>
    </source>
</evidence>
<proteinExistence type="inferred from homology"/>
<feature type="transmembrane region" description="Helical" evidence="5">
    <location>
        <begin position="271"/>
        <end position="290"/>
    </location>
</feature>
<accession>A0A1A7WN13</accession>
<evidence type="ECO:0000313" key="7">
    <source>
        <dbReference type="EMBL" id="SBP06929.1"/>
    </source>
</evidence>
<evidence type="ECO:0000256" key="6">
    <source>
        <dbReference type="SAM" id="MobiDB-lite"/>
    </source>
</evidence>
<evidence type="ECO:0008006" key="8">
    <source>
        <dbReference type="Google" id="ProtNLM"/>
    </source>
</evidence>
<keyword evidence="2 5" id="KW-0812">Transmembrane</keyword>
<feature type="region of interest" description="Disordered" evidence="6">
    <location>
        <begin position="1"/>
        <end position="40"/>
    </location>
</feature>
<dbReference type="AlphaFoldDB" id="A0A1A7WN13"/>
<dbReference type="GO" id="GO:0016020">
    <property type="term" value="C:membrane"/>
    <property type="evidence" value="ECO:0007669"/>
    <property type="project" value="UniProtKB-SubCell"/>
</dbReference>
<reference evidence="7" key="1">
    <citation type="submission" date="2016-05" db="EMBL/GenBank/DDBJ databases">
        <authorList>
            <person name="Lavstsen T."/>
            <person name="Jespersen J.S."/>
        </authorList>
    </citation>
    <scope>NUCLEOTIDE SEQUENCE</scope>
    <source>
        <tissue evidence="7">Brain</tissue>
    </source>
</reference>
<organism evidence="7">
    <name type="scientific">Iconisemion striatum</name>
    <dbReference type="NCBI Taxonomy" id="60296"/>
    <lineage>
        <taxon>Eukaryota</taxon>
        <taxon>Metazoa</taxon>
        <taxon>Chordata</taxon>
        <taxon>Craniata</taxon>
        <taxon>Vertebrata</taxon>
        <taxon>Euteleostomi</taxon>
        <taxon>Actinopterygii</taxon>
        <taxon>Neopterygii</taxon>
        <taxon>Teleostei</taxon>
        <taxon>Neoteleostei</taxon>
        <taxon>Acanthomorphata</taxon>
        <taxon>Ovalentaria</taxon>
        <taxon>Atherinomorphae</taxon>
        <taxon>Cyprinodontiformes</taxon>
        <taxon>Nothobranchiidae</taxon>
        <taxon>Iconisemion</taxon>
    </lineage>
</organism>
<sequence length="293" mass="33076">MSDPTEPLLSKKNQGPYEASPDPPPYSYNDQPPPAYPAAPEMYNPPISEIGATYQSSMGYQSFCDIDPEMESETTPIISSLSFDDEAVRRGFVRKVFGILTLQLLFTFTVVCVFTFSSIIKEAVQNNIWIYISSFIIFIMVAFPLSFFKSFSRRHPWNIVGLVIVTISFSYMAGTAASFHNTSSVLIAMVATLVISFTIIAFSVQTRFDFSIFYGVLLILVVDFVMFGFFCTFYSSHLTEIGYGCLGALLYALFLMIDCQLMIIRLDPEDYINAALMIYLDIILIFLYLLGRR</sequence>
<feature type="transmembrane region" description="Helical" evidence="5">
    <location>
        <begin position="159"/>
        <end position="179"/>
    </location>
</feature>
<name>A0A1A7WN13_9TELE</name>
<evidence type="ECO:0000256" key="5">
    <source>
        <dbReference type="RuleBase" id="RU004379"/>
    </source>
</evidence>